<evidence type="ECO:0000313" key="8">
    <source>
        <dbReference type="EMBL" id="AST56652.1"/>
    </source>
</evidence>
<protein>
    <recommendedName>
        <fullName evidence="6">Ferredoxin</fullName>
    </recommendedName>
</protein>
<evidence type="ECO:0000256" key="6">
    <source>
        <dbReference type="RuleBase" id="RU368020"/>
    </source>
</evidence>
<keyword evidence="3 6" id="KW-0249">Electron transport</keyword>
<proteinExistence type="predicted"/>
<dbReference type="GO" id="GO:0005506">
    <property type="term" value="F:iron ion binding"/>
    <property type="evidence" value="ECO:0007669"/>
    <property type="project" value="UniProtKB-UniRule"/>
</dbReference>
<dbReference type="GeneID" id="93864857"/>
<evidence type="ECO:0000256" key="1">
    <source>
        <dbReference type="ARBA" id="ARBA00022448"/>
    </source>
</evidence>
<dbReference type="EMBL" id="NKHD01000016">
    <property type="protein sequence ID" value="OXT08378.1"/>
    <property type="molecule type" value="Genomic_DNA"/>
</dbReference>
<dbReference type="InterPro" id="IPR017900">
    <property type="entry name" value="4Fe4S_Fe_S_CS"/>
</dbReference>
<dbReference type="PROSITE" id="PS51379">
    <property type="entry name" value="4FE4S_FER_2"/>
    <property type="match status" value="1"/>
</dbReference>
<dbReference type="InterPro" id="IPR017896">
    <property type="entry name" value="4Fe4S_Fe-S-bd"/>
</dbReference>
<keyword evidence="5 6" id="KW-0411">Iron-sulfur</keyword>
<dbReference type="InterPro" id="IPR051269">
    <property type="entry name" value="Fe-S_cluster_ET"/>
</dbReference>
<keyword evidence="4 6" id="KW-0408">Iron</keyword>
<comment type="function">
    <text evidence="6">Ferredoxins are iron-sulfur proteins that transfer electrons in a wide variety of metabolic reactions.</text>
</comment>
<keyword evidence="2 6" id="KW-0479">Metal-binding</keyword>
<name>A0A231VJX1_THETR</name>
<evidence type="ECO:0000313" key="11">
    <source>
        <dbReference type="Proteomes" id="UP000215301"/>
    </source>
</evidence>
<evidence type="ECO:0000256" key="2">
    <source>
        <dbReference type="ARBA" id="ARBA00022723"/>
    </source>
</evidence>
<reference evidence="9 11" key="2">
    <citation type="submission" date="2017-06" db="EMBL/GenBank/DDBJ databases">
        <title>Isolation and characterization of a thermophilic and butanogenic Thermoanaerobacterium thermosaccharolyticum M5 capable of efficient degradation of hemicellulose.</title>
        <authorList>
            <person name="Xin F."/>
            <person name="Jiang Y."/>
        </authorList>
    </citation>
    <scope>NUCLEOTIDE SEQUENCE [LARGE SCALE GENOMIC DNA]</scope>
    <source>
        <strain evidence="9 11">M5</strain>
    </source>
</reference>
<evidence type="ECO:0000256" key="5">
    <source>
        <dbReference type="ARBA" id="ARBA00023014"/>
    </source>
</evidence>
<evidence type="ECO:0000313" key="10">
    <source>
        <dbReference type="Proteomes" id="UP000214975"/>
    </source>
</evidence>
<dbReference type="RefSeq" id="WP_013298480.1">
    <property type="nucleotide sequence ID" value="NZ_CP016893.1"/>
</dbReference>
<dbReference type="Gene3D" id="3.30.70.20">
    <property type="match status" value="1"/>
</dbReference>
<dbReference type="EMBL" id="CP016893">
    <property type="protein sequence ID" value="AST56652.1"/>
    <property type="molecule type" value="Genomic_DNA"/>
</dbReference>
<dbReference type="GO" id="GO:0009055">
    <property type="term" value="F:electron transfer activity"/>
    <property type="evidence" value="ECO:0007669"/>
    <property type="project" value="UniProtKB-UniRule"/>
</dbReference>
<dbReference type="OMA" id="ICPEVFD"/>
<reference evidence="8 10" key="1">
    <citation type="submission" date="2016-08" db="EMBL/GenBank/DDBJ databases">
        <title>A novel genetic cassette of butanologenic Thermoanaerobacterium thermosaccharolyticum that directly convert cellulose to butanol.</title>
        <authorList>
            <person name="Li T."/>
            <person name="He J."/>
        </authorList>
    </citation>
    <scope>NUCLEOTIDE SEQUENCE [LARGE SCALE GENOMIC DNA]</scope>
    <source>
        <strain evidence="8 10">TG57</strain>
    </source>
</reference>
<evidence type="ECO:0000256" key="3">
    <source>
        <dbReference type="ARBA" id="ARBA00022982"/>
    </source>
</evidence>
<dbReference type="Pfam" id="PF13370">
    <property type="entry name" value="Fer4_13"/>
    <property type="match status" value="1"/>
</dbReference>
<sequence>MKVYVDQDLCIACGLCIDTCPAVFDWNDEGKSHVIVDEVPEGEEQACRDSIDGCPTEAIKEV</sequence>
<evidence type="ECO:0000256" key="4">
    <source>
        <dbReference type="ARBA" id="ARBA00023004"/>
    </source>
</evidence>
<dbReference type="PRINTS" id="PR00352">
    <property type="entry name" value="3FE4SFRDOXIN"/>
</dbReference>
<organism evidence="9 11">
    <name type="scientific">Thermoanaerobacterium thermosaccharolyticum</name>
    <name type="common">Clostridium thermosaccharolyticum</name>
    <dbReference type="NCBI Taxonomy" id="1517"/>
    <lineage>
        <taxon>Bacteria</taxon>
        <taxon>Bacillati</taxon>
        <taxon>Bacillota</taxon>
        <taxon>Clostridia</taxon>
        <taxon>Thermoanaerobacterales</taxon>
        <taxon>Thermoanaerobacteraceae</taxon>
        <taxon>Thermoanaerobacterium</taxon>
    </lineage>
</organism>
<gene>
    <name evidence="9" type="ORF">CE561_05490</name>
    <name evidence="8" type="ORF">Thert_00447</name>
</gene>
<dbReference type="Proteomes" id="UP000215301">
    <property type="component" value="Unassembled WGS sequence"/>
</dbReference>
<dbReference type="SUPFAM" id="SSF54862">
    <property type="entry name" value="4Fe-4S ferredoxins"/>
    <property type="match status" value="1"/>
</dbReference>
<keyword evidence="1 6" id="KW-0813">Transport</keyword>
<dbReference type="InterPro" id="IPR001080">
    <property type="entry name" value="3Fe4S_ferredoxin"/>
</dbReference>
<dbReference type="PROSITE" id="PS00198">
    <property type="entry name" value="4FE4S_FER_1"/>
    <property type="match status" value="1"/>
</dbReference>
<dbReference type="Proteomes" id="UP000214975">
    <property type="component" value="Chromosome"/>
</dbReference>
<evidence type="ECO:0000313" key="9">
    <source>
        <dbReference type="EMBL" id="OXT08378.1"/>
    </source>
</evidence>
<dbReference type="AlphaFoldDB" id="A0A231VJX1"/>
<accession>A0A231VJX1</accession>
<dbReference type="PANTHER" id="PTHR36923">
    <property type="entry name" value="FERREDOXIN"/>
    <property type="match status" value="1"/>
</dbReference>
<feature type="domain" description="4Fe-4S ferredoxin-type" evidence="7">
    <location>
        <begin position="1"/>
        <end position="29"/>
    </location>
</feature>
<dbReference type="GO" id="GO:0051536">
    <property type="term" value="F:iron-sulfur cluster binding"/>
    <property type="evidence" value="ECO:0007669"/>
    <property type="project" value="UniProtKB-KW"/>
</dbReference>
<evidence type="ECO:0000259" key="7">
    <source>
        <dbReference type="PROSITE" id="PS51379"/>
    </source>
</evidence>
<dbReference type="PANTHER" id="PTHR36923:SF3">
    <property type="entry name" value="FERREDOXIN"/>
    <property type="match status" value="1"/>
</dbReference>